<comment type="caution">
    <text evidence="3">The sequence shown here is derived from an EMBL/GenBank/DDBJ whole genome shotgun (WGS) entry which is preliminary data.</text>
</comment>
<dbReference type="InterPro" id="IPR036890">
    <property type="entry name" value="HATPase_C_sf"/>
</dbReference>
<protein>
    <recommendedName>
        <fullName evidence="2">Histidine kinase/HSP90-like ATPase domain-containing protein</fullName>
    </recommendedName>
</protein>
<dbReference type="InParanoid" id="A0A259TYD0"/>
<dbReference type="InterPro" id="IPR003594">
    <property type="entry name" value="HATPase_dom"/>
</dbReference>
<dbReference type="Pfam" id="PF13581">
    <property type="entry name" value="HATPase_c_2"/>
    <property type="match status" value="1"/>
</dbReference>
<reference evidence="3 4" key="1">
    <citation type="submission" date="2016-11" db="EMBL/GenBank/DDBJ databases">
        <title>Study of marine rhodopsin-containing bacteria.</title>
        <authorList>
            <person name="Yoshizawa S."/>
            <person name="Kumagai Y."/>
            <person name="Kogure K."/>
        </authorList>
    </citation>
    <scope>NUCLEOTIDE SEQUENCE [LARGE SCALE GENOMIC DNA]</scope>
    <source>
        <strain evidence="3 4">SG-29</strain>
    </source>
</reference>
<name>A0A259TYD0_9BACT</name>
<keyword evidence="4" id="KW-1185">Reference proteome</keyword>
<dbReference type="PANTHER" id="PTHR35526">
    <property type="entry name" value="ANTI-SIGMA-F FACTOR RSBW-RELATED"/>
    <property type="match status" value="1"/>
</dbReference>
<evidence type="ECO:0000313" key="3">
    <source>
        <dbReference type="EMBL" id="OZC02785.1"/>
    </source>
</evidence>
<organism evidence="3 4">
    <name type="scientific">Rubricoccus marinus</name>
    <dbReference type="NCBI Taxonomy" id="716817"/>
    <lineage>
        <taxon>Bacteria</taxon>
        <taxon>Pseudomonadati</taxon>
        <taxon>Rhodothermota</taxon>
        <taxon>Rhodothermia</taxon>
        <taxon>Rhodothermales</taxon>
        <taxon>Rubricoccaceae</taxon>
        <taxon>Rubricoccus</taxon>
    </lineage>
</organism>
<dbReference type="CDD" id="cd16936">
    <property type="entry name" value="HATPase_RsbW-like"/>
    <property type="match status" value="1"/>
</dbReference>
<keyword evidence="1" id="KW-0418">Kinase</keyword>
<dbReference type="OrthoDB" id="1467655at2"/>
<dbReference type="SUPFAM" id="SSF55874">
    <property type="entry name" value="ATPase domain of HSP90 chaperone/DNA topoisomerase II/histidine kinase"/>
    <property type="match status" value="1"/>
</dbReference>
<evidence type="ECO:0000259" key="2">
    <source>
        <dbReference type="Pfam" id="PF13581"/>
    </source>
</evidence>
<dbReference type="Proteomes" id="UP000216446">
    <property type="component" value="Unassembled WGS sequence"/>
</dbReference>
<keyword evidence="1" id="KW-0808">Transferase</keyword>
<keyword evidence="1" id="KW-0723">Serine/threonine-protein kinase</keyword>
<gene>
    <name evidence="3" type="ORF">BSZ36_07240</name>
</gene>
<evidence type="ECO:0000313" key="4">
    <source>
        <dbReference type="Proteomes" id="UP000216446"/>
    </source>
</evidence>
<dbReference type="Gene3D" id="3.30.565.10">
    <property type="entry name" value="Histidine kinase-like ATPase, C-terminal domain"/>
    <property type="match status" value="1"/>
</dbReference>
<dbReference type="InterPro" id="IPR050267">
    <property type="entry name" value="Anti-sigma-factor_SerPK"/>
</dbReference>
<dbReference type="EMBL" id="MQWB01000001">
    <property type="protein sequence ID" value="OZC02785.1"/>
    <property type="molecule type" value="Genomic_DNA"/>
</dbReference>
<feature type="domain" description="Histidine kinase/HSP90-like ATPase" evidence="2">
    <location>
        <begin position="6"/>
        <end position="119"/>
    </location>
</feature>
<proteinExistence type="predicted"/>
<evidence type="ECO:0000256" key="1">
    <source>
        <dbReference type="ARBA" id="ARBA00022527"/>
    </source>
</evidence>
<dbReference type="GO" id="GO:0004674">
    <property type="term" value="F:protein serine/threonine kinase activity"/>
    <property type="evidence" value="ECO:0007669"/>
    <property type="project" value="UniProtKB-KW"/>
</dbReference>
<dbReference type="PANTHER" id="PTHR35526:SF3">
    <property type="entry name" value="ANTI-SIGMA-F FACTOR RSBW"/>
    <property type="match status" value="1"/>
</dbReference>
<sequence length="130" mass="13837">MVTLALPSTPESVTRAVEAAEGLSVQIGLSEETTSRVGLAVAEAVANAIEHGNRGIESSEVRVHLAPEARVLHVTIQDEGHGVDSEQLREASLPDDPLQTGGRGLFLIRELSDRAEAAGTRLSLWFSDRS</sequence>
<dbReference type="AlphaFoldDB" id="A0A259TYD0"/>
<accession>A0A259TYD0</accession>